<dbReference type="STRING" id="1193518.BN13_140063"/>
<feature type="chain" id="PRO_5001720962" description="Autotransporter-associated beta strand repeat protein" evidence="1">
    <location>
        <begin position="28"/>
        <end position="492"/>
    </location>
</feature>
<comment type="caution">
    <text evidence="2">The sequence shown here is derived from an EMBL/GenBank/DDBJ whole genome shotgun (WGS) entry which is preliminary data.</text>
</comment>
<dbReference type="OrthoDB" id="3756899at2"/>
<keyword evidence="1" id="KW-0732">Signal</keyword>
<dbReference type="Proteomes" id="UP000035720">
    <property type="component" value="Unassembled WGS sequence"/>
</dbReference>
<sequence length="492" mass="49534">MRRAVRRVLTLAAAATVLLGAGGQAGATGMAGMAGAGVAGANRAGYCGLTGMTVNAWTGGGDGTTWEDAANWSGGHAPGISVSDQNTAYVCIDAHGPVTMTDWAWVQAVDVAEGTTLNLATGSILFGLGDQSTRPSTFRAGSTIHNSGTIGGSGRFEVGGLLTWTSTLTGASTMVTRRCAMFAEGTTNACSGPVSGVPGTMRVLDTGVLDVNGNSVGVNLMDQYRLEVSGTLLLSGTAGYVAADRGTSLSLIPKASTGVGQLLIANDGGWYEGRTDYGQTTLSAIVNGGLIRKTAGTGTSVVIGTYSQVGAGAVQVDSGTLSMPDGLVTKVQVAAGRTYAKGACTTASYGCAPVATVADTQVASVTVPAGDPGGAALSIQEVNEASISGARGRPVWVRQSGLAATATAPAILKLRFDKSLVAGKTIATTEIWRRGEGTATYAKVPTCTAAGAPPAGPSCVDRRGFAGSSKKLADGDFLMVVRTRAFSRWVAR</sequence>
<reference evidence="2 3" key="1">
    <citation type="journal article" date="2013" name="ISME J.">
        <title>A metabolic model for members of the genus Tetrasphaera involved in enhanced biological phosphorus removal.</title>
        <authorList>
            <person name="Kristiansen R."/>
            <person name="Nguyen H.T.T."/>
            <person name="Saunders A.M."/>
            <person name="Nielsen J.L."/>
            <person name="Wimmer R."/>
            <person name="Le V.Q."/>
            <person name="McIlroy S.J."/>
            <person name="Petrovski S."/>
            <person name="Seviour R.J."/>
            <person name="Calteau A."/>
            <person name="Nielsen K.L."/>
            <person name="Nielsen P.H."/>
        </authorList>
    </citation>
    <scope>NUCLEOTIDE SEQUENCE [LARGE SCALE GENOMIC DNA]</scope>
    <source>
        <strain evidence="2 3">Ben 74</strain>
    </source>
</reference>
<accession>A0A077M4B2</accession>
<proteinExistence type="predicted"/>
<organism evidence="2 3">
    <name type="scientific">Nostocoides jenkinsii Ben 74</name>
    <dbReference type="NCBI Taxonomy" id="1193518"/>
    <lineage>
        <taxon>Bacteria</taxon>
        <taxon>Bacillati</taxon>
        <taxon>Actinomycetota</taxon>
        <taxon>Actinomycetes</taxon>
        <taxon>Micrococcales</taxon>
        <taxon>Intrasporangiaceae</taxon>
        <taxon>Nostocoides</taxon>
    </lineage>
</organism>
<evidence type="ECO:0000313" key="2">
    <source>
        <dbReference type="EMBL" id="CCI52071.1"/>
    </source>
</evidence>
<dbReference type="RefSeq" id="WP_157038416.1">
    <property type="nucleotide sequence ID" value="NZ_HF571038.1"/>
</dbReference>
<evidence type="ECO:0008006" key="4">
    <source>
        <dbReference type="Google" id="ProtNLM"/>
    </source>
</evidence>
<name>A0A077M4B2_9MICO</name>
<evidence type="ECO:0000256" key="1">
    <source>
        <dbReference type="SAM" id="SignalP"/>
    </source>
</evidence>
<evidence type="ECO:0000313" key="3">
    <source>
        <dbReference type="Proteomes" id="UP000035720"/>
    </source>
</evidence>
<dbReference type="EMBL" id="CAJC01000046">
    <property type="protein sequence ID" value="CCI52071.1"/>
    <property type="molecule type" value="Genomic_DNA"/>
</dbReference>
<dbReference type="AlphaFoldDB" id="A0A077M4B2"/>
<protein>
    <recommendedName>
        <fullName evidence="4">Autotransporter-associated beta strand repeat protein</fullName>
    </recommendedName>
</protein>
<keyword evidence="3" id="KW-1185">Reference proteome</keyword>
<feature type="signal peptide" evidence="1">
    <location>
        <begin position="1"/>
        <end position="27"/>
    </location>
</feature>
<gene>
    <name evidence="2" type="ORF">BN13_140063</name>
</gene>